<keyword evidence="3" id="KW-1185">Reference proteome</keyword>
<evidence type="ECO:0000313" key="3">
    <source>
        <dbReference type="Proteomes" id="UP001152300"/>
    </source>
</evidence>
<evidence type="ECO:0000256" key="1">
    <source>
        <dbReference type="SAM" id="MobiDB-lite"/>
    </source>
</evidence>
<feature type="region of interest" description="Disordered" evidence="1">
    <location>
        <begin position="232"/>
        <end position="276"/>
    </location>
</feature>
<comment type="caution">
    <text evidence="2">The sequence shown here is derived from an EMBL/GenBank/DDBJ whole genome shotgun (WGS) entry which is preliminary data.</text>
</comment>
<dbReference type="EMBL" id="JAPEIS010000015">
    <property type="protein sequence ID" value="KAJ8059106.1"/>
    <property type="molecule type" value="Genomic_DNA"/>
</dbReference>
<dbReference type="Proteomes" id="UP001152300">
    <property type="component" value="Unassembled WGS sequence"/>
</dbReference>
<reference evidence="2" key="1">
    <citation type="submission" date="2022-11" db="EMBL/GenBank/DDBJ databases">
        <title>Genome Resource of Sclerotinia nivalis Strain SnTB1, a Plant Pathogen Isolated from American Ginseng.</title>
        <authorList>
            <person name="Fan S."/>
        </authorList>
    </citation>
    <scope>NUCLEOTIDE SEQUENCE</scope>
    <source>
        <strain evidence="2">SnTB1</strain>
    </source>
</reference>
<evidence type="ECO:0000313" key="2">
    <source>
        <dbReference type="EMBL" id="KAJ8059106.1"/>
    </source>
</evidence>
<feature type="region of interest" description="Disordered" evidence="1">
    <location>
        <begin position="300"/>
        <end position="356"/>
    </location>
</feature>
<accession>A0A9X0AAA9</accession>
<sequence length="590" mass="66910">MDCKVAIRKFVLIARPSKWAQKGDRVVVQSPVQNITNESAIPVRRFNGDEENSVCFMPVQDIEEDSSVAYKNALVTSKSTPIDTHGVALFRSVSDFDYQPGDRFWLFIGPERSGYEKDVPVINLRTMVAGSVPIFHVCWFPKMRGPGNEVWTFGGRVRKQKLSGRNNFTFWSWGICQYLDGKPATTKAIQIPIRNVNTDKQQWLLSSEAWPLFSHIHKNMIKDRPQIFSPLLPPPQSSSWAGSSNSVSRDLHTPPLSPCMENSKPLDEGSSPAPTLISKKLDKTAWKSIMDLASKGTLRPLQGSIIHPQRTSSSPDRRKYRRTDVDDTRSDSGCSDNTARPSTRPPSLTMENGNIRPRSDDLRKLILAQDGGGALCLTDMAQEVAKQVANSRIQDSEQPVLSAAHSVLRTSPTILSTRYQIKKNMPTIEFLTSERYHIAELCDLGKYNCEWSLRFVSKHYHPDHRKCIMWKWIPKHEHCISSVRALPNTAGPCLLIEGAHEHQCCVWEDEDMKDWHAPTKKEFDEAKIAEVRQNIMDSDRLNIKIPDQIIDESKNIKEEKWIPVMSDEVLDGSGKWLRDEFGKGNYSDEI</sequence>
<feature type="compositionally biased region" description="Polar residues" evidence="1">
    <location>
        <begin position="333"/>
        <end position="352"/>
    </location>
</feature>
<proteinExistence type="predicted"/>
<name>A0A9X0AAA9_9HELO</name>
<dbReference type="OrthoDB" id="3455134at2759"/>
<organism evidence="2 3">
    <name type="scientific">Sclerotinia nivalis</name>
    <dbReference type="NCBI Taxonomy" id="352851"/>
    <lineage>
        <taxon>Eukaryota</taxon>
        <taxon>Fungi</taxon>
        <taxon>Dikarya</taxon>
        <taxon>Ascomycota</taxon>
        <taxon>Pezizomycotina</taxon>
        <taxon>Leotiomycetes</taxon>
        <taxon>Helotiales</taxon>
        <taxon>Sclerotiniaceae</taxon>
        <taxon>Sclerotinia</taxon>
    </lineage>
</organism>
<gene>
    <name evidence="2" type="ORF">OCU04_012083</name>
</gene>
<protein>
    <submittedName>
        <fullName evidence="2">Uncharacterized protein</fullName>
    </submittedName>
</protein>
<feature type="compositionally biased region" description="Low complexity" evidence="1">
    <location>
        <begin position="237"/>
        <end position="248"/>
    </location>
</feature>
<dbReference type="AlphaFoldDB" id="A0A9X0AAA9"/>